<evidence type="ECO:0000313" key="2">
    <source>
        <dbReference type="Proteomes" id="UP000515591"/>
    </source>
</evidence>
<sequence>MAVSPSICFVIPYFGRWPFWMPLFLESCRLNPDIDWLLFSDCGEPEHLPPNVRIEPIDYASYCAWVSQRLGIPFAPANPYKLCDLKPALGYIHEDRLRGYDFWAFGDLDVLYGRLREYFTPERLARYDLYSTHARRVSGHLCLLRNTAAMREVFMQMPEWQKRLSDQLHHALDEGAFSRLFLWRKNFPEPLFNLVGRFNPLRRRSEFTEAFSTPNGCIPWIDGSFRFPQRWFWQSGSLTNNMDGDRQFPYFHFAIWKRDAWNTQSEPALQATQALAETYAWVIDEKGFAEWK</sequence>
<dbReference type="AlphaFoldDB" id="A0A6S5RYI1"/>
<dbReference type="Proteomes" id="UP000515591">
    <property type="component" value="Chromosome"/>
</dbReference>
<organism evidence="1 2">
    <name type="scientific">Metapseudomonas otitidis</name>
    <dbReference type="NCBI Taxonomy" id="319939"/>
    <lineage>
        <taxon>Bacteria</taxon>
        <taxon>Pseudomonadati</taxon>
        <taxon>Pseudomonadota</taxon>
        <taxon>Gammaproteobacteria</taxon>
        <taxon>Pseudomonadales</taxon>
        <taxon>Pseudomonadaceae</taxon>
        <taxon>Metapseudomonas</taxon>
    </lineage>
</organism>
<protein>
    <recommendedName>
        <fullName evidence="3">Glycosyl transferase</fullName>
    </recommendedName>
</protein>
<gene>
    <name evidence="1" type="ORF">WP8S17C03_51860</name>
</gene>
<dbReference type="EMBL" id="AP022213">
    <property type="protein sequence ID" value="BBT19137.1"/>
    <property type="molecule type" value="Genomic_DNA"/>
</dbReference>
<dbReference type="InterPro" id="IPR046733">
    <property type="entry name" value="DUF6625"/>
</dbReference>
<name>A0A6S5RYI1_9GAMM</name>
<dbReference type="Pfam" id="PF20330">
    <property type="entry name" value="DUF6625"/>
    <property type="match status" value="1"/>
</dbReference>
<reference evidence="1 2" key="1">
    <citation type="submission" date="2019-12" db="EMBL/GenBank/DDBJ databases">
        <title>complete genome sequences of Pseudomonas otitidis str. WP8-S17-CRE-03 isolated from wastewater treatment plant effluent.</title>
        <authorList>
            <person name="Sekizuka T."/>
            <person name="Itokawa K."/>
            <person name="Yatsu K."/>
            <person name="Inamine Y."/>
            <person name="Kuroda M."/>
        </authorList>
    </citation>
    <scope>NUCLEOTIDE SEQUENCE [LARGE SCALE GENOMIC DNA]</scope>
    <source>
        <strain evidence="1 2">WP8-S17-CRE-03</strain>
    </source>
</reference>
<evidence type="ECO:0008006" key="3">
    <source>
        <dbReference type="Google" id="ProtNLM"/>
    </source>
</evidence>
<proteinExistence type="predicted"/>
<evidence type="ECO:0000313" key="1">
    <source>
        <dbReference type="EMBL" id="BBT19137.1"/>
    </source>
</evidence>
<accession>A0A6S5RYI1</accession>